<dbReference type="RefSeq" id="WP_140928193.1">
    <property type="nucleotide sequence ID" value="NZ_VFSU01000024.1"/>
</dbReference>
<comment type="caution">
    <text evidence="1">The sequence shown here is derived from an EMBL/GenBank/DDBJ whole genome shotgun (WGS) entry which is preliminary data.</text>
</comment>
<protein>
    <recommendedName>
        <fullName evidence="3">DUF1269 domain-containing protein</fullName>
    </recommendedName>
</protein>
<proteinExistence type="predicted"/>
<dbReference type="Proteomes" id="UP000319897">
    <property type="component" value="Unassembled WGS sequence"/>
</dbReference>
<dbReference type="OrthoDB" id="1779644at2"/>
<keyword evidence="2" id="KW-1185">Reference proteome</keyword>
<dbReference type="EMBL" id="VFSU01000024">
    <property type="protein sequence ID" value="TPE61135.1"/>
    <property type="molecule type" value="Genomic_DNA"/>
</dbReference>
<organism evidence="1 2">
    <name type="scientific">Sandaracinobacter neustonicus</name>
    <dbReference type="NCBI Taxonomy" id="1715348"/>
    <lineage>
        <taxon>Bacteria</taxon>
        <taxon>Pseudomonadati</taxon>
        <taxon>Pseudomonadota</taxon>
        <taxon>Alphaproteobacteria</taxon>
        <taxon>Sphingomonadales</taxon>
        <taxon>Sphingosinicellaceae</taxon>
        <taxon>Sandaracinobacter</taxon>
    </lineage>
</organism>
<name>A0A501XL09_9SPHN</name>
<accession>A0A501XL09</accession>
<gene>
    <name evidence="1" type="ORF">FJQ54_09580</name>
</gene>
<reference evidence="1 2" key="1">
    <citation type="submission" date="2019-06" db="EMBL/GenBank/DDBJ databases">
        <authorList>
            <person name="Lee I."/>
            <person name="Jang G.I."/>
            <person name="Hwang C.Y."/>
        </authorList>
    </citation>
    <scope>NUCLEOTIDE SEQUENCE [LARGE SCALE GENOMIC DNA]</scope>
    <source>
        <strain evidence="1 2">PAMC 28131</strain>
    </source>
</reference>
<dbReference type="InterPro" id="IPR046288">
    <property type="entry name" value="DUF6325"/>
</dbReference>
<sequence length="150" mass="15596">MTVSIGPVEFLLLGFEGNRFNGAIAPALGELVGNGLIRLLDVAVVIKDADGHAAILEMQELPEDVADAIRSLTGESRGLMSEADLLEVADNLEPETTVAALLVEHIWASRFSDAVRAAGGELLVAERIPGDLVDQARAGLAAAAQLAGDN</sequence>
<evidence type="ECO:0000313" key="2">
    <source>
        <dbReference type="Proteomes" id="UP000319897"/>
    </source>
</evidence>
<evidence type="ECO:0008006" key="3">
    <source>
        <dbReference type="Google" id="ProtNLM"/>
    </source>
</evidence>
<dbReference type="Pfam" id="PF19850">
    <property type="entry name" value="DUF6325"/>
    <property type="match status" value="1"/>
</dbReference>
<dbReference type="AlphaFoldDB" id="A0A501XL09"/>
<evidence type="ECO:0000313" key="1">
    <source>
        <dbReference type="EMBL" id="TPE61135.1"/>
    </source>
</evidence>